<organism evidence="3 4">
    <name type="scientific">Massilia norwichensis</name>
    <dbReference type="NCBI Taxonomy" id="1442366"/>
    <lineage>
        <taxon>Bacteria</taxon>
        <taxon>Pseudomonadati</taxon>
        <taxon>Pseudomonadota</taxon>
        <taxon>Betaproteobacteria</taxon>
        <taxon>Burkholderiales</taxon>
        <taxon>Oxalobacteraceae</taxon>
        <taxon>Telluria group</taxon>
        <taxon>Massilia</taxon>
    </lineage>
</organism>
<dbReference type="InterPro" id="IPR003423">
    <property type="entry name" value="OMP_efflux"/>
</dbReference>
<dbReference type="InterPro" id="IPR010131">
    <property type="entry name" value="MdtP/NodT-like"/>
</dbReference>
<evidence type="ECO:0000313" key="3">
    <source>
        <dbReference type="EMBL" id="MCS0592517.1"/>
    </source>
</evidence>
<dbReference type="Gene3D" id="1.20.1600.10">
    <property type="entry name" value="Outer membrane efflux proteins (OEP)"/>
    <property type="match status" value="1"/>
</dbReference>
<dbReference type="RefSeq" id="WP_258848286.1">
    <property type="nucleotide sequence ID" value="NZ_JANUGX010000046.1"/>
</dbReference>
<dbReference type="PANTHER" id="PTHR30203">
    <property type="entry name" value="OUTER MEMBRANE CATION EFFLUX PROTEIN"/>
    <property type="match status" value="1"/>
</dbReference>
<feature type="chain" id="PRO_5045645592" evidence="2">
    <location>
        <begin position="24"/>
        <end position="424"/>
    </location>
</feature>
<sequence>MTIRTKRHHVLVAIVALAWGCSAAEPMRVAPGTATPIDLPTAIGLALAQPAVQAAAHEVAASEAGLEQAGRLPNPELAYLREGQQAGTRTTTVQINQPIELGGKRQARVALAQGSLELARSQQLAVRRQVRAEAIAGYYEVLVARQRQELAQSLLELARQSVEVAGKRVAAGKISPIAETKARLAAADAATELNQARAQLTLARTRLGALIGRPAEAIDVAAPSGDLPQVQPLAALQARAGDAADVRQARSQLAAQEAQAGVERAARIPDLTLSVGSQRDEQAGRRQAVLGLSIPLPLFDRNAGRLQAALRRADKARDELAAAQTKAASALAGAYTRYEVARSEVELLRQDVLPQAKDAYELTLKGFEYGKFPFLDVLDAQRTWFQAQSRLWNSMLDACRAYAEIEAIAGTLEEDKRDTKRDSQ</sequence>
<dbReference type="Pfam" id="PF02321">
    <property type="entry name" value="OEP"/>
    <property type="match status" value="2"/>
</dbReference>
<proteinExistence type="inferred from homology"/>
<keyword evidence="2" id="KW-0732">Signal</keyword>
<feature type="signal peptide" evidence="2">
    <location>
        <begin position="1"/>
        <end position="23"/>
    </location>
</feature>
<gene>
    <name evidence="3" type="ORF">NX782_25365</name>
</gene>
<evidence type="ECO:0000256" key="2">
    <source>
        <dbReference type="SAM" id="SignalP"/>
    </source>
</evidence>
<keyword evidence="4" id="KW-1185">Reference proteome</keyword>
<dbReference type="PANTHER" id="PTHR30203:SF24">
    <property type="entry name" value="BLR4935 PROTEIN"/>
    <property type="match status" value="1"/>
</dbReference>
<dbReference type="SUPFAM" id="SSF56954">
    <property type="entry name" value="Outer membrane efflux proteins (OEP)"/>
    <property type="match status" value="1"/>
</dbReference>
<dbReference type="EMBL" id="JANUGX010000046">
    <property type="protein sequence ID" value="MCS0592517.1"/>
    <property type="molecule type" value="Genomic_DNA"/>
</dbReference>
<comment type="similarity">
    <text evidence="1">Belongs to the outer membrane factor (OMF) (TC 1.B.17) family.</text>
</comment>
<evidence type="ECO:0000313" key="4">
    <source>
        <dbReference type="Proteomes" id="UP001205560"/>
    </source>
</evidence>
<evidence type="ECO:0000256" key="1">
    <source>
        <dbReference type="ARBA" id="ARBA00007613"/>
    </source>
</evidence>
<accession>A0ABT2AED5</accession>
<name>A0ABT2AED5_9BURK</name>
<reference evidence="3 4" key="1">
    <citation type="submission" date="2022-08" db="EMBL/GenBank/DDBJ databases">
        <title>Reclassification of Massilia species as members of the genera Telluria, Duganella, Pseudoduganella, Mokoshia gen. nov. and Zemynaea gen. nov. using orthogonal and non-orthogonal genome-based approaches.</title>
        <authorList>
            <person name="Bowman J.P."/>
        </authorList>
    </citation>
    <scope>NUCLEOTIDE SEQUENCE [LARGE SCALE GENOMIC DNA]</scope>
    <source>
        <strain evidence="3 4">LMG 28164</strain>
    </source>
</reference>
<dbReference type="Proteomes" id="UP001205560">
    <property type="component" value="Unassembled WGS sequence"/>
</dbReference>
<protein>
    <submittedName>
        <fullName evidence="3">TolC family protein</fullName>
    </submittedName>
</protein>
<comment type="caution">
    <text evidence="3">The sequence shown here is derived from an EMBL/GenBank/DDBJ whole genome shotgun (WGS) entry which is preliminary data.</text>
</comment>